<dbReference type="InterPro" id="IPR001387">
    <property type="entry name" value="Cro/C1-type_HTH"/>
</dbReference>
<dbReference type="PANTHER" id="PTHR46797">
    <property type="entry name" value="HTH-TYPE TRANSCRIPTIONAL REGULATOR"/>
    <property type="match status" value="1"/>
</dbReference>
<name>A0A3R8SSU7_9FLAO</name>
<proteinExistence type="predicted"/>
<evidence type="ECO:0000313" key="3">
    <source>
        <dbReference type="EMBL" id="RRT93116.1"/>
    </source>
</evidence>
<comment type="caution">
    <text evidence="3">The sequence shown here is derived from an EMBL/GenBank/DDBJ whole genome shotgun (WGS) entry which is preliminary data.</text>
</comment>
<reference evidence="3 4" key="1">
    <citation type="submission" date="2018-10" db="EMBL/GenBank/DDBJ databases">
        <title>Transmission dynamics of multidrug resistant bacteria on intensive care unit surfaces.</title>
        <authorList>
            <person name="D'Souza A.W."/>
            <person name="Potter R.F."/>
            <person name="Wallace M."/>
            <person name="Shupe A."/>
            <person name="Patel S."/>
            <person name="Sun S."/>
            <person name="Gul D."/>
            <person name="Kwon J.H."/>
            <person name="Andleeb S."/>
            <person name="Burnham C.-A.D."/>
            <person name="Dantas G."/>
        </authorList>
    </citation>
    <scope>NUCLEOTIDE SEQUENCE [LARGE SCALE GENOMIC DNA]</scope>
    <source>
        <strain evidence="3 4">WF_348</strain>
    </source>
</reference>
<evidence type="ECO:0000256" key="1">
    <source>
        <dbReference type="ARBA" id="ARBA00023125"/>
    </source>
</evidence>
<gene>
    <name evidence="3" type="ORF">EGI89_03820</name>
</gene>
<accession>A0A3R8SSU7</accession>
<dbReference type="GO" id="GO:0003700">
    <property type="term" value="F:DNA-binding transcription factor activity"/>
    <property type="evidence" value="ECO:0007669"/>
    <property type="project" value="TreeGrafter"/>
</dbReference>
<protein>
    <submittedName>
        <fullName evidence="3">XRE family transcriptional regulator</fullName>
    </submittedName>
</protein>
<dbReference type="GO" id="GO:0003677">
    <property type="term" value="F:DNA binding"/>
    <property type="evidence" value="ECO:0007669"/>
    <property type="project" value="UniProtKB-KW"/>
</dbReference>
<keyword evidence="1" id="KW-0238">DNA-binding</keyword>
<dbReference type="InterPro" id="IPR010982">
    <property type="entry name" value="Lambda_DNA-bd_dom_sf"/>
</dbReference>
<dbReference type="Proteomes" id="UP000267844">
    <property type="component" value="Unassembled WGS sequence"/>
</dbReference>
<sequence length="112" mass="13153">MKATFGEYIKQLRTDNGLTLTQLAFQLDLDSANLSKIENGKREFDEKRLEKLANAFNLDFEKLKTEYFAVQFAKKMYQYNCSPETLIVAEQKVNYLKNINVKQGKIRFENEK</sequence>
<dbReference type="PROSITE" id="PS50943">
    <property type="entry name" value="HTH_CROC1"/>
    <property type="match status" value="1"/>
</dbReference>
<evidence type="ECO:0000259" key="2">
    <source>
        <dbReference type="PROSITE" id="PS50943"/>
    </source>
</evidence>
<dbReference type="RefSeq" id="WP_125349225.1">
    <property type="nucleotide sequence ID" value="NZ_RHPN01000005.1"/>
</dbReference>
<dbReference type="Gene3D" id="1.10.260.40">
    <property type="entry name" value="lambda repressor-like DNA-binding domains"/>
    <property type="match status" value="1"/>
</dbReference>
<dbReference type="CDD" id="cd00093">
    <property type="entry name" value="HTH_XRE"/>
    <property type="match status" value="1"/>
</dbReference>
<organism evidence="3 4">
    <name type="scientific">Empedobacter falsenii</name>
    <dbReference type="NCBI Taxonomy" id="343874"/>
    <lineage>
        <taxon>Bacteria</taxon>
        <taxon>Pseudomonadati</taxon>
        <taxon>Bacteroidota</taxon>
        <taxon>Flavobacteriia</taxon>
        <taxon>Flavobacteriales</taxon>
        <taxon>Weeksellaceae</taxon>
        <taxon>Empedobacter</taxon>
    </lineage>
</organism>
<dbReference type="SMART" id="SM00530">
    <property type="entry name" value="HTH_XRE"/>
    <property type="match status" value="1"/>
</dbReference>
<evidence type="ECO:0000313" key="4">
    <source>
        <dbReference type="Proteomes" id="UP000267844"/>
    </source>
</evidence>
<dbReference type="Pfam" id="PF01381">
    <property type="entry name" value="HTH_3"/>
    <property type="match status" value="1"/>
</dbReference>
<dbReference type="PANTHER" id="PTHR46797:SF1">
    <property type="entry name" value="METHYLPHOSPHONATE SYNTHASE"/>
    <property type="match status" value="1"/>
</dbReference>
<dbReference type="SUPFAM" id="SSF47413">
    <property type="entry name" value="lambda repressor-like DNA-binding domains"/>
    <property type="match status" value="1"/>
</dbReference>
<feature type="domain" description="HTH cro/C1-type" evidence="2">
    <location>
        <begin position="9"/>
        <end position="63"/>
    </location>
</feature>
<dbReference type="InterPro" id="IPR050807">
    <property type="entry name" value="TransReg_Diox_bact_type"/>
</dbReference>
<dbReference type="AlphaFoldDB" id="A0A3R8SSU7"/>
<dbReference type="EMBL" id="RHPO01000005">
    <property type="protein sequence ID" value="RRT93116.1"/>
    <property type="molecule type" value="Genomic_DNA"/>
</dbReference>
<dbReference type="GO" id="GO:0005829">
    <property type="term" value="C:cytosol"/>
    <property type="evidence" value="ECO:0007669"/>
    <property type="project" value="TreeGrafter"/>
</dbReference>